<protein>
    <recommendedName>
        <fullName evidence="3">histidine kinase</fullName>
        <ecNumber evidence="3">2.7.13.3</ecNumber>
    </recommendedName>
</protein>
<dbReference type="Proteomes" id="UP000294887">
    <property type="component" value="Unassembled WGS sequence"/>
</dbReference>
<evidence type="ECO:0000256" key="11">
    <source>
        <dbReference type="SAM" id="Phobius"/>
    </source>
</evidence>
<gene>
    <name evidence="14" type="ORF">EV695_3357</name>
</gene>
<dbReference type="AlphaFoldDB" id="A0A4R1EN39"/>
<dbReference type="SUPFAM" id="SSF47384">
    <property type="entry name" value="Homodimeric domain of signal transducing histidine kinase"/>
    <property type="match status" value="1"/>
</dbReference>
<dbReference type="Pfam" id="PF00512">
    <property type="entry name" value="HisKA"/>
    <property type="match status" value="1"/>
</dbReference>
<evidence type="ECO:0000313" key="14">
    <source>
        <dbReference type="EMBL" id="TCJ82626.1"/>
    </source>
</evidence>
<evidence type="ECO:0000256" key="9">
    <source>
        <dbReference type="ARBA" id="ARBA00023012"/>
    </source>
</evidence>
<dbReference type="SMART" id="SM00388">
    <property type="entry name" value="HisKA"/>
    <property type="match status" value="1"/>
</dbReference>
<dbReference type="InterPro" id="IPR036097">
    <property type="entry name" value="HisK_dim/P_sf"/>
</dbReference>
<evidence type="ECO:0000256" key="4">
    <source>
        <dbReference type="ARBA" id="ARBA00022553"/>
    </source>
</evidence>
<feature type="transmembrane region" description="Helical" evidence="11">
    <location>
        <begin position="165"/>
        <end position="186"/>
    </location>
</feature>
<dbReference type="OrthoDB" id="9804645at2"/>
<evidence type="ECO:0000256" key="10">
    <source>
        <dbReference type="ARBA" id="ARBA00023136"/>
    </source>
</evidence>
<dbReference type="Gene3D" id="3.30.565.10">
    <property type="entry name" value="Histidine kinase-like ATPase, C-terminal domain"/>
    <property type="match status" value="1"/>
</dbReference>
<dbReference type="GO" id="GO:0005886">
    <property type="term" value="C:plasma membrane"/>
    <property type="evidence" value="ECO:0007669"/>
    <property type="project" value="TreeGrafter"/>
</dbReference>
<keyword evidence="10 11" id="KW-0472">Membrane</keyword>
<dbReference type="CDD" id="cd06225">
    <property type="entry name" value="HAMP"/>
    <property type="match status" value="1"/>
</dbReference>
<dbReference type="CDD" id="cd00082">
    <property type="entry name" value="HisKA"/>
    <property type="match status" value="1"/>
</dbReference>
<evidence type="ECO:0000256" key="7">
    <source>
        <dbReference type="ARBA" id="ARBA00022777"/>
    </source>
</evidence>
<dbReference type="InterPro" id="IPR050428">
    <property type="entry name" value="TCS_sensor_his_kinase"/>
</dbReference>
<dbReference type="EMBL" id="SMFQ01000005">
    <property type="protein sequence ID" value="TCJ82626.1"/>
    <property type="molecule type" value="Genomic_DNA"/>
</dbReference>
<evidence type="ECO:0000256" key="2">
    <source>
        <dbReference type="ARBA" id="ARBA00004370"/>
    </source>
</evidence>
<evidence type="ECO:0000259" key="13">
    <source>
        <dbReference type="PROSITE" id="PS50885"/>
    </source>
</evidence>
<comment type="caution">
    <text evidence="14">The sequence shown here is derived from an EMBL/GenBank/DDBJ whole genome shotgun (WGS) entry which is preliminary data.</text>
</comment>
<evidence type="ECO:0000256" key="3">
    <source>
        <dbReference type="ARBA" id="ARBA00012438"/>
    </source>
</evidence>
<dbReference type="SMART" id="SM00304">
    <property type="entry name" value="HAMP"/>
    <property type="match status" value="1"/>
</dbReference>
<comment type="catalytic activity">
    <reaction evidence="1">
        <text>ATP + protein L-histidine = ADP + protein N-phospho-L-histidine.</text>
        <dbReference type="EC" id="2.7.13.3"/>
    </reaction>
</comment>
<dbReference type="RefSeq" id="WP_131907136.1">
    <property type="nucleotide sequence ID" value="NZ_BAAAFU010000007.1"/>
</dbReference>
<dbReference type="GO" id="GO:0000155">
    <property type="term" value="F:phosphorelay sensor kinase activity"/>
    <property type="evidence" value="ECO:0007669"/>
    <property type="project" value="InterPro"/>
</dbReference>
<evidence type="ECO:0000313" key="15">
    <source>
        <dbReference type="Proteomes" id="UP000294887"/>
    </source>
</evidence>
<keyword evidence="9" id="KW-0902">Two-component regulatory system</keyword>
<dbReference type="SUPFAM" id="SSF158472">
    <property type="entry name" value="HAMP domain-like"/>
    <property type="match status" value="1"/>
</dbReference>
<evidence type="ECO:0000256" key="6">
    <source>
        <dbReference type="ARBA" id="ARBA00022692"/>
    </source>
</evidence>
<accession>A0A4R1EN39</accession>
<dbReference type="InterPro" id="IPR004358">
    <property type="entry name" value="Sig_transdc_His_kin-like_C"/>
</dbReference>
<dbReference type="PROSITE" id="PS50885">
    <property type="entry name" value="HAMP"/>
    <property type="match status" value="1"/>
</dbReference>
<dbReference type="InterPro" id="IPR003661">
    <property type="entry name" value="HisK_dim/P_dom"/>
</dbReference>
<dbReference type="InterPro" id="IPR003594">
    <property type="entry name" value="HATPase_dom"/>
</dbReference>
<evidence type="ECO:0000259" key="12">
    <source>
        <dbReference type="PROSITE" id="PS50109"/>
    </source>
</evidence>
<comment type="subcellular location">
    <subcellularLocation>
        <location evidence="2">Membrane</location>
    </subcellularLocation>
</comment>
<feature type="domain" description="Histidine kinase" evidence="12">
    <location>
        <begin position="250"/>
        <end position="467"/>
    </location>
</feature>
<feature type="domain" description="HAMP" evidence="13">
    <location>
        <begin position="189"/>
        <end position="242"/>
    </location>
</feature>
<dbReference type="SMART" id="SM00387">
    <property type="entry name" value="HATPase_c"/>
    <property type="match status" value="1"/>
</dbReference>
<dbReference type="SUPFAM" id="SSF55874">
    <property type="entry name" value="ATPase domain of HSP90 chaperone/DNA topoisomerase II/histidine kinase"/>
    <property type="match status" value="1"/>
</dbReference>
<reference evidence="14 15" key="1">
    <citation type="submission" date="2019-03" db="EMBL/GenBank/DDBJ databases">
        <title>Genomic Encyclopedia of Type Strains, Phase IV (KMG-IV): sequencing the most valuable type-strain genomes for metagenomic binning, comparative biology and taxonomic classification.</title>
        <authorList>
            <person name="Goeker M."/>
        </authorList>
    </citation>
    <scope>NUCLEOTIDE SEQUENCE [LARGE SCALE GENOMIC DNA]</scope>
    <source>
        <strain evidence="14 15">DSM 24830</strain>
    </source>
</reference>
<keyword evidence="15" id="KW-1185">Reference proteome</keyword>
<dbReference type="InterPro" id="IPR003660">
    <property type="entry name" value="HAMP_dom"/>
</dbReference>
<keyword evidence="6 11" id="KW-0812">Transmembrane</keyword>
<feature type="transmembrane region" description="Helical" evidence="11">
    <location>
        <begin position="12"/>
        <end position="35"/>
    </location>
</feature>
<dbReference type="InterPro" id="IPR036890">
    <property type="entry name" value="HATPase_C_sf"/>
</dbReference>
<evidence type="ECO:0000256" key="8">
    <source>
        <dbReference type="ARBA" id="ARBA00022989"/>
    </source>
</evidence>
<dbReference type="PANTHER" id="PTHR45436:SF8">
    <property type="entry name" value="HISTIDINE KINASE"/>
    <property type="match status" value="1"/>
</dbReference>
<dbReference type="EC" id="2.7.13.3" evidence="3"/>
<evidence type="ECO:0000256" key="1">
    <source>
        <dbReference type="ARBA" id="ARBA00000085"/>
    </source>
</evidence>
<evidence type="ECO:0000256" key="5">
    <source>
        <dbReference type="ARBA" id="ARBA00022679"/>
    </source>
</evidence>
<dbReference type="PROSITE" id="PS50109">
    <property type="entry name" value="HIS_KIN"/>
    <property type="match status" value="1"/>
</dbReference>
<dbReference type="Pfam" id="PF02518">
    <property type="entry name" value="HATPase_c"/>
    <property type="match status" value="1"/>
</dbReference>
<dbReference type="Gene3D" id="1.10.287.130">
    <property type="match status" value="1"/>
</dbReference>
<dbReference type="InterPro" id="IPR005467">
    <property type="entry name" value="His_kinase_dom"/>
</dbReference>
<dbReference type="PANTHER" id="PTHR45436">
    <property type="entry name" value="SENSOR HISTIDINE KINASE YKOH"/>
    <property type="match status" value="1"/>
</dbReference>
<keyword evidence="8 11" id="KW-1133">Transmembrane helix</keyword>
<keyword evidence="5" id="KW-0808">Transferase</keyword>
<dbReference type="Pfam" id="PF00672">
    <property type="entry name" value="HAMP"/>
    <property type="match status" value="1"/>
</dbReference>
<name>A0A4R1EN39_9GAMM</name>
<keyword evidence="7 14" id="KW-0418">Kinase</keyword>
<keyword evidence="4" id="KW-0597">Phosphoprotein</keyword>
<sequence>MSVFRRILNTSVFRLSLVYAVLFSLIAAAALLSVYKVAETQIEEQIDRRLTLETNILLENYKKHAVKGLLEDINIYNKKEGRPFYIYALIHVSKLDLKKFIPVNQYTVTKRNKTFSSIPLSDIIDYVNDRQGDETIRVLLTLLPGGYQLLVGAELEETQHLLDQLFKATLIAISIIFGLSIIIGALMARKVVRGINAVTDTADNIIEGDLSHRIPVTTQNNEFDRLSLSLNSMLDRNEDLMQSMQQVTNNLAHDLRNPLNRIRHRLESARNKSMTDSEFTEFNEDTIGDIDNVISTFNSLLSIAQIESGNSRKNREQFELKTLLDDLSELYEVVASEKGLKWEYEAEDSLTVMGSKQLLAQLFTNLLDNAIKFSPENGLVSFKAVAIKSKQGNKIEVTVSDNGPGIPAEEHEKVLKRFYRLDSARSTEGNGLGLSLVKAVTDLHGAEIHFKDNHPGLRVSVIFKGTSSIN</sequence>
<organism evidence="14 15">
    <name type="scientific">Cocleimonas flava</name>
    <dbReference type="NCBI Taxonomy" id="634765"/>
    <lineage>
        <taxon>Bacteria</taxon>
        <taxon>Pseudomonadati</taxon>
        <taxon>Pseudomonadota</taxon>
        <taxon>Gammaproteobacteria</taxon>
        <taxon>Thiotrichales</taxon>
        <taxon>Thiotrichaceae</taxon>
        <taxon>Cocleimonas</taxon>
    </lineage>
</organism>
<dbReference type="Gene3D" id="6.10.340.10">
    <property type="match status" value="1"/>
</dbReference>
<dbReference type="PRINTS" id="PR00344">
    <property type="entry name" value="BCTRLSENSOR"/>
</dbReference>
<proteinExistence type="predicted"/>